<evidence type="ECO:0000313" key="4">
    <source>
        <dbReference type="Proteomes" id="UP000015453"/>
    </source>
</evidence>
<dbReference type="AlphaFoldDB" id="S8C345"/>
<gene>
    <name evidence="3" type="ORF">M569_16002</name>
</gene>
<evidence type="ECO:0000313" key="3">
    <source>
        <dbReference type="EMBL" id="EPS58811.1"/>
    </source>
</evidence>
<keyword evidence="1" id="KW-0812">Transmembrane</keyword>
<name>S8C345_9LAMI</name>
<protein>
    <recommendedName>
        <fullName evidence="2">DUF1664 domain-containing protein</fullName>
    </recommendedName>
</protein>
<keyword evidence="1" id="KW-1133">Transmembrane helix</keyword>
<dbReference type="OrthoDB" id="544175at2759"/>
<reference evidence="3 4" key="1">
    <citation type="journal article" date="2013" name="BMC Genomics">
        <title>The miniature genome of a carnivorous plant Genlisea aurea contains a low number of genes and short non-coding sequences.</title>
        <authorList>
            <person name="Leushkin E.V."/>
            <person name="Sutormin R.A."/>
            <person name="Nabieva E.R."/>
            <person name="Penin A.A."/>
            <person name="Kondrashov A.S."/>
            <person name="Logacheva M.D."/>
        </authorList>
    </citation>
    <scope>NUCLEOTIDE SEQUENCE [LARGE SCALE GENOMIC DNA]</scope>
</reference>
<dbReference type="Pfam" id="PF07889">
    <property type="entry name" value="DUF1664"/>
    <property type="match status" value="1"/>
</dbReference>
<evidence type="ECO:0000259" key="2">
    <source>
        <dbReference type="Pfam" id="PF07889"/>
    </source>
</evidence>
<dbReference type="EMBL" id="AUSU01008881">
    <property type="protein sequence ID" value="EPS58811.1"/>
    <property type="molecule type" value="Genomic_DNA"/>
</dbReference>
<feature type="domain" description="DUF1664" evidence="2">
    <location>
        <begin position="94"/>
        <end position="215"/>
    </location>
</feature>
<accession>S8C345</accession>
<dbReference type="PANTHER" id="PTHR46667">
    <property type="entry name" value="OS05G0182700 PROTEIN"/>
    <property type="match status" value="1"/>
</dbReference>
<organism evidence="3 4">
    <name type="scientific">Genlisea aurea</name>
    <dbReference type="NCBI Taxonomy" id="192259"/>
    <lineage>
        <taxon>Eukaryota</taxon>
        <taxon>Viridiplantae</taxon>
        <taxon>Streptophyta</taxon>
        <taxon>Embryophyta</taxon>
        <taxon>Tracheophyta</taxon>
        <taxon>Spermatophyta</taxon>
        <taxon>Magnoliopsida</taxon>
        <taxon>eudicotyledons</taxon>
        <taxon>Gunneridae</taxon>
        <taxon>Pentapetalae</taxon>
        <taxon>asterids</taxon>
        <taxon>lamiids</taxon>
        <taxon>Lamiales</taxon>
        <taxon>Lentibulariaceae</taxon>
        <taxon>Genlisea</taxon>
    </lineage>
</organism>
<dbReference type="Proteomes" id="UP000015453">
    <property type="component" value="Unassembled WGS sequence"/>
</dbReference>
<feature type="transmembrane region" description="Helical" evidence="1">
    <location>
        <begin position="94"/>
        <end position="114"/>
    </location>
</feature>
<keyword evidence="1" id="KW-0472">Membrane</keyword>
<comment type="caution">
    <text evidence="3">The sequence shown here is derived from an EMBL/GenBank/DDBJ whole genome shotgun (WGS) entry which is preliminary data.</text>
</comment>
<evidence type="ECO:0000256" key="1">
    <source>
        <dbReference type="SAM" id="Phobius"/>
    </source>
</evidence>
<feature type="non-terminal residue" evidence="3">
    <location>
        <position position="265"/>
    </location>
</feature>
<proteinExistence type="predicted"/>
<keyword evidence="4" id="KW-1185">Reference proteome</keyword>
<dbReference type="PANTHER" id="PTHR46667:SF1">
    <property type="entry name" value="OS09G0482740 PROTEIN"/>
    <property type="match status" value="1"/>
</dbReference>
<feature type="non-terminal residue" evidence="3">
    <location>
        <position position="1"/>
    </location>
</feature>
<dbReference type="InterPro" id="IPR012458">
    <property type="entry name" value="DUF1664"/>
</dbReference>
<sequence>TMAMQTGLATSKVLVLVGAGLTGSVILRSGHLSDLISNLQDLIRRLNEAETSAGKYDASLLAAQVRQLAKEIKELSLSNPIAILNGNSSSSGCYASYILPAAALGAMGYCYMWWKGLSISDVMFVTKHNMANAVASVSKQLESVSEALGSAKRHLAKRLEGLDLKLDEQRETSKVVSNDVNEIRSDLNRIGFDIGFIHQMVSGLDEKIELLESKQDTTNSGLWYLCQVAGNIQDSQSSKVIQDVGSKLIDHSRIVVPEGLKFIIG</sequence>